<keyword evidence="1" id="KW-0812">Transmembrane</keyword>
<dbReference type="AlphaFoldDB" id="A0A8J3G1R5"/>
<evidence type="ECO:0000259" key="2">
    <source>
        <dbReference type="Pfam" id="PF04892"/>
    </source>
</evidence>
<comment type="caution">
    <text evidence="3">The sequence shown here is derived from an EMBL/GenBank/DDBJ whole genome shotgun (WGS) entry which is preliminary data.</text>
</comment>
<reference evidence="3" key="2">
    <citation type="submission" date="2020-09" db="EMBL/GenBank/DDBJ databases">
        <authorList>
            <person name="Sun Q."/>
            <person name="Kim S."/>
        </authorList>
    </citation>
    <scope>NUCLEOTIDE SEQUENCE</scope>
    <source>
        <strain evidence="3">KCTC 32513</strain>
    </source>
</reference>
<dbReference type="InterPro" id="IPR006976">
    <property type="entry name" value="VanZ-like"/>
</dbReference>
<dbReference type="PANTHER" id="PTHR28008">
    <property type="entry name" value="DOMAIN PROTEIN, PUTATIVE (AFU_ORTHOLOGUE AFUA_3G10980)-RELATED"/>
    <property type="match status" value="1"/>
</dbReference>
<feature type="transmembrane region" description="Helical" evidence="1">
    <location>
        <begin position="57"/>
        <end position="75"/>
    </location>
</feature>
<evidence type="ECO:0000256" key="1">
    <source>
        <dbReference type="SAM" id="Phobius"/>
    </source>
</evidence>
<evidence type="ECO:0000313" key="3">
    <source>
        <dbReference type="EMBL" id="GHA88341.1"/>
    </source>
</evidence>
<dbReference type="Pfam" id="PF04892">
    <property type="entry name" value="VanZ"/>
    <property type="match status" value="1"/>
</dbReference>
<dbReference type="NCBIfam" id="NF037970">
    <property type="entry name" value="vanZ_1"/>
    <property type="match status" value="1"/>
</dbReference>
<organism evidence="3 4">
    <name type="scientific">Algimonas arctica</name>
    <dbReference type="NCBI Taxonomy" id="1479486"/>
    <lineage>
        <taxon>Bacteria</taxon>
        <taxon>Pseudomonadati</taxon>
        <taxon>Pseudomonadota</taxon>
        <taxon>Alphaproteobacteria</taxon>
        <taxon>Maricaulales</taxon>
        <taxon>Robiginitomaculaceae</taxon>
        <taxon>Algimonas</taxon>
    </lineage>
</organism>
<keyword evidence="4" id="KW-1185">Reference proteome</keyword>
<keyword evidence="1" id="KW-0472">Membrane</keyword>
<dbReference type="PANTHER" id="PTHR28008:SF1">
    <property type="entry name" value="DOMAIN PROTEIN, PUTATIVE (AFU_ORTHOLOGUE AFUA_3G10980)-RELATED"/>
    <property type="match status" value="1"/>
</dbReference>
<evidence type="ECO:0000313" key="4">
    <source>
        <dbReference type="Proteomes" id="UP000634004"/>
    </source>
</evidence>
<proteinExistence type="predicted"/>
<name>A0A8J3G1R5_9PROT</name>
<feature type="domain" description="VanZ-like" evidence="2">
    <location>
        <begin position="33"/>
        <end position="108"/>
    </location>
</feature>
<gene>
    <name evidence="3" type="ORF">GCM10009069_09120</name>
</gene>
<accession>A0A8J3G1R5</accession>
<keyword evidence="1" id="KW-1133">Transmembrane helix</keyword>
<dbReference type="EMBL" id="BMZH01000003">
    <property type="protein sequence ID" value="GHA88341.1"/>
    <property type="molecule type" value="Genomic_DNA"/>
</dbReference>
<dbReference type="Proteomes" id="UP000634004">
    <property type="component" value="Unassembled WGS sequence"/>
</dbReference>
<feature type="transmembrane region" description="Helical" evidence="1">
    <location>
        <begin position="87"/>
        <end position="107"/>
    </location>
</feature>
<dbReference type="RefSeq" id="WP_189495905.1">
    <property type="nucleotide sequence ID" value="NZ_BMZH01000003.1"/>
</dbReference>
<reference evidence="3" key="1">
    <citation type="journal article" date="2014" name="Int. J. Syst. Evol. Microbiol.">
        <title>Complete genome sequence of Corynebacterium casei LMG S-19264T (=DSM 44701T), isolated from a smear-ripened cheese.</title>
        <authorList>
            <consortium name="US DOE Joint Genome Institute (JGI-PGF)"/>
            <person name="Walter F."/>
            <person name="Albersmeier A."/>
            <person name="Kalinowski J."/>
            <person name="Ruckert C."/>
        </authorList>
    </citation>
    <scope>NUCLEOTIDE SEQUENCE</scope>
    <source>
        <strain evidence="3">KCTC 32513</strain>
    </source>
</reference>
<protein>
    <submittedName>
        <fullName evidence="3">VanZ superfamily protein</fullName>
    </submittedName>
</protein>
<sequence>MRLFFKLSAVLFAAAILYLSLQPSSGMPGPLYADKVQHAVAYGSLTLFTALGWPKIRLVYVVIIAIAFGIGIEIAQGLGAQGRMMSVYDAIANGAGAGITAIIVRIFRK</sequence>